<dbReference type="SUPFAM" id="SSF52540">
    <property type="entry name" value="P-loop containing nucleoside triphosphate hydrolases"/>
    <property type="match status" value="1"/>
</dbReference>
<organism evidence="2 3">
    <name type="scientific">Albimonas pacifica</name>
    <dbReference type="NCBI Taxonomy" id="1114924"/>
    <lineage>
        <taxon>Bacteria</taxon>
        <taxon>Pseudomonadati</taxon>
        <taxon>Pseudomonadota</taxon>
        <taxon>Alphaproteobacteria</taxon>
        <taxon>Rhodobacterales</taxon>
        <taxon>Paracoccaceae</taxon>
        <taxon>Albimonas</taxon>
    </lineage>
</organism>
<evidence type="ECO:0008006" key="4">
    <source>
        <dbReference type="Google" id="ProtNLM"/>
    </source>
</evidence>
<dbReference type="InterPro" id="IPR027417">
    <property type="entry name" value="P-loop_NTPase"/>
</dbReference>
<name>A0A1I3GWJ8_9RHOB</name>
<dbReference type="OrthoDB" id="7540582at2"/>
<accession>A0A1I3GWJ8</accession>
<dbReference type="EMBL" id="FOQH01000005">
    <property type="protein sequence ID" value="SFI27769.1"/>
    <property type="molecule type" value="Genomic_DNA"/>
</dbReference>
<feature type="compositionally biased region" description="Low complexity" evidence="1">
    <location>
        <begin position="307"/>
        <end position="317"/>
    </location>
</feature>
<evidence type="ECO:0000313" key="3">
    <source>
        <dbReference type="Proteomes" id="UP000199377"/>
    </source>
</evidence>
<reference evidence="2 3" key="1">
    <citation type="submission" date="2016-10" db="EMBL/GenBank/DDBJ databases">
        <authorList>
            <person name="de Groot N.N."/>
        </authorList>
    </citation>
    <scope>NUCLEOTIDE SEQUENCE [LARGE SCALE GENOMIC DNA]</scope>
    <source>
        <strain evidence="2 3">CGMCC 1.11030</strain>
    </source>
</reference>
<dbReference type="AlphaFoldDB" id="A0A1I3GWJ8"/>
<evidence type="ECO:0000256" key="1">
    <source>
        <dbReference type="SAM" id="MobiDB-lite"/>
    </source>
</evidence>
<gene>
    <name evidence="2" type="ORF">SAMN05216258_105374</name>
</gene>
<feature type="region of interest" description="Disordered" evidence="1">
    <location>
        <begin position="296"/>
        <end position="429"/>
    </location>
</feature>
<feature type="compositionally biased region" description="Basic residues" evidence="1">
    <location>
        <begin position="413"/>
        <end position="429"/>
    </location>
</feature>
<feature type="compositionally biased region" description="Gly residues" evidence="1">
    <location>
        <begin position="332"/>
        <end position="342"/>
    </location>
</feature>
<protein>
    <recommendedName>
        <fullName evidence="4">Sulfotransferase family protein</fullName>
    </recommendedName>
</protein>
<feature type="compositionally biased region" description="Basic residues" evidence="1">
    <location>
        <begin position="343"/>
        <end position="356"/>
    </location>
</feature>
<dbReference type="RefSeq" id="WP_092860188.1">
    <property type="nucleotide sequence ID" value="NZ_FOQH01000005.1"/>
</dbReference>
<evidence type="ECO:0000313" key="2">
    <source>
        <dbReference type="EMBL" id="SFI27769.1"/>
    </source>
</evidence>
<dbReference type="Gene3D" id="3.40.50.300">
    <property type="entry name" value="P-loop containing nucleotide triphosphate hydrolases"/>
    <property type="match status" value="1"/>
</dbReference>
<feature type="compositionally biased region" description="Gly residues" evidence="1">
    <location>
        <begin position="359"/>
        <end position="381"/>
    </location>
</feature>
<dbReference type="STRING" id="1114924.SAMN05216258_105374"/>
<sequence length="429" mass="46374">MSEAPARRIYLHIGQHKTGTTWIQNVLDHNRARLAERGICYPDLGACHGWPLVFLFAREDDIDRLGPMIGQRRRHSNPRRKAQNRAILDAALDDPTWRKIVISGEQLCDMLRWNEVRAMGEALRREGTEIKVIFYAREPLGYAASMTQQRLKAGLTLDELRAEPPTPDYKRRLQKYFEFFGRETVEIRVYDRQRLKDGDVLADFLDAIDEPDLALDAPASLASNSSMSGRAARLLDLRNRLFKRISPTFARRHPPWIMPSIARVPGPRFALTKGLKAEVTRRSRRDVAWLGRQLGFAPFPSTQPADGTAAPGETPAGGKAGAGKRRRKGQGKGEGAGRPGGPGRKRAAGAGPRRRRGGEGQGGAGKAGAGKAGPGRAGPGNAGANRVGPGKAGPGKVGPGRVGEGKAGAGKVGARRAGARRRAAGKVAT</sequence>
<feature type="compositionally biased region" description="Gly residues" evidence="1">
    <location>
        <begin position="390"/>
        <end position="411"/>
    </location>
</feature>
<keyword evidence="3" id="KW-1185">Reference proteome</keyword>
<dbReference type="Proteomes" id="UP000199377">
    <property type="component" value="Unassembled WGS sequence"/>
</dbReference>
<proteinExistence type="predicted"/>